<dbReference type="AlphaFoldDB" id="A0A179B7C2"/>
<reference evidence="2 3" key="1">
    <citation type="submission" date="2016-04" db="EMBL/GenBank/DDBJ databases">
        <title>Peptidophaga gingivicola gen. nov., sp. nov., isolated from human subgingival plaque.</title>
        <authorList>
            <person name="Beall C.J."/>
            <person name="Mokrzan E.M."/>
            <person name="Griffen A.L."/>
            <person name="Leys E.J."/>
        </authorList>
    </citation>
    <scope>NUCLEOTIDE SEQUENCE [LARGE SCALE GENOMIC DNA]</scope>
    <source>
        <strain evidence="2 3">BA112</strain>
    </source>
</reference>
<organism evidence="2 3">
    <name type="scientific">Peptidiphaga gingivicola</name>
    <dbReference type="NCBI Taxonomy" id="2741497"/>
    <lineage>
        <taxon>Bacteria</taxon>
        <taxon>Bacillati</taxon>
        <taxon>Actinomycetota</taxon>
        <taxon>Actinomycetes</taxon>
        <taxon>Actinomycetales</taxon>
        <taxon>Actinomycetaceae</taxon>
        <taxon>Peptidiphaga</taxon>
    </lineage>
</organism>
<dbReference type="Proteomes" id="UP000078368">
    <property type="component" value="Unassembled WGS sequence"/>
</dbReference>
<sequence length="160" mass="16582">MGPLRLSGRQRFADVPGVGPFASSFEAFAYAVPLLGAVGPAGRLGLLVVAHFERDGGGQRSLGPLGRAQVREKPAGRRSNAGRRTAERVQRTERLRPRAPSDAASRGVAATRPTSAGSAAAFADARCAAHVGALPDLPQSAQTHEAHSEAAGDAAAERRR</sequence>
<keyword evidence="3" id="KW-1185">Reference proteome</keyword>
<feature type="region of interest" description="Disordered" evidence="1">
    <location>
        <begin position="136"/>
        <end position="160"/>
    </location>
</feature>
<accession>A0A179B7C2</accession>
<feature type="region of interest" description="Disordered" evidence="1">
    <location>
        <begin position="55"/>
        <end position="120"/>
    </location>
</feature>
<evidence type="ECO:0000256" key="1">
    <source>
        <dbReference type="SAM" id="MobiDB-lite"/>
    </source>
</evidence>
<proteinExistence type="predicted"/>
<protein>
    <submittedName>
        <fullName evidence="2">Uncharacterized protein</fullName>
    </submittedName>
</protein>
<evidence type="ECO:0000313" key="2">
    <source>
        <dbReference type="EMBL" id="OAP86914.1"/>
    </source>
</evidence>
<evidence type="ECO:0000313" key="3">
    <source>
        <dbReference type="Proteomes" id="UP000078368"/>
    </source>
</evidence>
<name>A0A179B7C2_9ACTO</name>
<feature type="compositionally biased region" description="Basic and acidic residues" evidence="1">
    <location>
        <begin position="84"/>
        <end position="96"/>
    </location>
</feature>
<comment type="caution">
    <text evidence="2">The sequence shown here is derived from an EMBL/GenBank/DDBJ whole genome shotgun (WGS) entry which is preliminary data.</text>
</comment>
<dbReference type="EMBL" id="LVZK01000001">
    <property type="protein sequence ID" value="OAP86914.1"/>
    <property type="molecule type" value="Genomic_DNA"/>
</dbReference>
<gene>
    <name evidence="2" type="ORF">A4H34_07355</name>
</gene>
<feature type="compositionally biased region" description="Basic and acidic residues" evidence="1">
    <location>
        <begin position="144"/>
        <end position="160"/>
    </location>
</feature>